<feature type="region of interest" description="Disordered" evidence="1">
    <location>
        <begin position="582"/>
        <end position="629"/>
    </location>
</feature>
<dbReference type="InterPro" id="IPR036364">
    <property type="entry name" value="SEA_dom_sf"/>
</dbReference>
<feature type="domain" description="SEA" evidence="2">
    <location>
        <begin position="725"/>
        <end position="836"/>
    </location>
</feature>
<accession>A0A183IWI6</accession>
<dbReference type="Pfam" id="PF01390">
    <property type="entry name" value="SEA"/>
    <property type="match status" value="1"/>
</dbReference>
<dbReference type="Proteomes" id="UP000270296">
    <property type="component" value="Unassembled WGS sequence"/>
</dbReference>
<evidence type="ECO:0000256" key="1">
    <source>
        <dbReference type="SAM" id="MobiDB-lite"/>
    </source>
</evidence>
<dbReference type="WBParaSite" id="SBAD_0000827901-mRNA-1">
    <property type="protein sequence ID" value="SBAD_0000827901-mRNA-1"/>
    <property type="gene ID" value="SBAD_0000827901"/>
</dbReference>
<organism evidence="5">
    <name type="scientific">Soboliphyme baturini</name>
    <dbReference type="NCBI Taxonomy" id="241478"/>
    <lineage>
        <taxon>Eukaryota</taxon>
        <taxon>Metazoa</taxon>
        <taxon>Ecdysozoa</taxon>
        <taxon>Nematoda</taxon>
        <taxon>Enoplea</taxon>
        <taxon>Dorylaimia</taxon>
        <taxon>Dioctophymatida</taxon>
        <taxon>Dioctophymatoidea</taxon>
        <taxon>Soboliphymatidae</taxon>
        <taxon>Soboliphyme</taxon>
    </lineage>
</organism>
<reference evidence="5" key="1">
    <citation type="submission" date="2016-06" db="UniProtKB">
        <authorList>
            <consortium name="WormBaseParasite"/>
        </authorList>
    </citation>
    <scope>IDENTIFICATION</scope>
</reference>
<sequence length="836" mass="92597">MGLATLIGIIPEERPVKICFQRKICLLNEWERGDDELSSGQKSVPLVDENDKAGRSGLSSFGKQFLAVPQSGAIQDEVNVTSKSRADSKILPNEKSIDQRSGKAPFSMEPFPQSVRPVDVKQLRESTVNERSEHVDHNRTSYMISDKYITLLLNTMNQVLYSLENNNFTFQRSEQVANIVDTVGAILKNFEKLHLRQDTNTSSPEEIRQRLSNEFTKVFLQQRKDMAKNPLEDEFLRRMTERLLRNTTDNSAIDEDLNDSTERALNETDSFPNPPSFMSSVDSEVDAFFSDRNDFYASTENSQSTSGSATVANLPQANDQNNARKFTVTQPVTLENFITPGPFPMDHHSTNTISTLSNKDVDFPDFPTPQRWNFSSSTESTKVPLAPDMSSNNFTSAEVDLPLLPTFVPAVSKLPASIDFPTAGSQAKEASMARTGPNVPTTSQVNRSYVMPTGASKAHDVPGAEQTTSSSRSYPEHVTSAYTPSYTTVLHTTASATETMAQSSVTTAPEDTGIGTVASTVVYRTKVTTSTTDPRFVQMNVSEYISPESDASSTTAFSTTTVTADRNEEISEVERLWLAHQAKMGTSSSSTTTTVSTTTSTTTEAYSTKSTKSGLSEESNEGEYQGPLFESTPFIEPLRNVPMTAYITPPSGHIDEDRYVSHSEIPVDEVITRPLHQTRTTTTTIKTTELITEFETEEYPMPEATTTTTTEQTTATSPGSSSLVPRNYFSWSLSFKDIAWNIALRDPSSWQYKRLYEDLQPQLAKVFKSVLKNDFLATTIKNFSEGSVTVNGETDTVRSLETKPLMKNFNDFLSQASYYIGVHEINPSSIKFNGSH</sequence>
<evidence type="ECO:0000313" key="4">
    <source>
        <dbReference type="Proteomes" id="UP000270296"/>
    </source>
</evidence>
<feature type="compositionally biased region" description="Low complexity" evidence="1">
    <location>
        <begin position="586"/>
        <end position="613"/>
    </location>
</feature>
<feature type="region of interest" description="Disordered" evidence="1">
    <location>
        <begin position="454"/>
        <end position="477"/>
    </location>
</feature>
<dbReference type="SUPFAM" id="SSF82671">
    <property type="entry name" value="SEA domain"/>
    <property type="match status" value="1"/>
</dbReference>
<evidence type="ECO:0000313" key="3">
    <source>
        <dbReference type="EMBL" id="VDP14963.1"/>
    </source>
</evidence>
<protein>
    <submittedName>
        <fullName evidence="5">SEA domain-containing protein</fullName>
    </submittedName>
</protein>
<dbReference type="InterPro" id="IPR000082">
    <property type="entry name" value="SEA_dom"/>
</dbReference>
<evidence type="ECO:0000259" key="2">
    <source>
        <dbReference type="PROSITE" id="PS50024"/>
    </source>
</evidence>
<dbReference type="AlphaFoldDB" id="A0A183IWI6"/>
<reference evidence="3 4" key="2">
    <citation type="submission" date="2018-11" db="EMBL/GenBank/DDBJ databases">
        <authorList>
            <consortium name="Pathogen Informatics"/>
        </authorList>
    </citation>
    <scope>NUCLEOTIDE SEQUENCE [LARGE SCALE GENOMIC DNA]</scope>
</reference>
<evidence type="ECO:0000313" key="5">
    <source>
        <dbReference type="WBParaSite" id="SBAD_0000827901-mRNA-1"/>
    </source>
</evidence>
<name>A0A183IWI6_9BILA</name>
<proteinExistence type="predicted"/>
<dbReference type="EMBL" id="UZAM01011135">
    <property type="protein sequence ID" value="VDP14963.1"/>
    <property type="molecule type" value="Genomic_DNA"/>
</dbReference>
<keyword evidence="4" id="KW-1185">Reference proteome</keyword>
<dbReference type="OrthoDB" id="5848610at2759"/>
<dbReference type="PROSITE" id="PS50024">
    <property type="entry name" value="SEA"/>
    <property type="match status" value="1"/>
</dbReference>
<feature type="region of interest" description="Disordered" evidence="1">
    <location>
        <begin position="298"/>
        <end position="323"/>
    </location>
</feature>
<gene>
    <name evidence="3" type="ORF">SBAD_LOCUS7983</name>
</gene>